<dbReference type="InterPro" id="IPR018379">
    <property type="entry name" value="BEN_domain"/>
</dbReference>
<evidence type="ECO:0000256" key="1">
    <source>
        <dbReference type="SAM" id="MobiDB-lite"/>
    </source>
</evidence>
<feature type="compositionally biased region" description="Polar residues" evidence="1">
    <location>
        <begin position="108"/>
        <end position="118"/>
    </location>
</feature>
<sequence length="356" mass="40451">MYVLIKWVKENQVSVGLDNFVKDKKMLKDPKRIGLVEHGAVGVKPPKCGWKAFPAQILCVNESLGEIKKVERQWIDAHKMATPLKSKTTVDTEEDRISQSDEEDETPQHQTGDDSNGTPEHDSICTPKRPKRDYNNDIKELEERLKTKEKEIRRLRRLNFQMQEGLAGTITKAVKDAIQAAQSAPSHPVLTSNTHVATLNQTGDIMNKSVTDLMNPVALDHAQRCESYKKLTRTLMDSIFSLEEMTTCSVTGKKGVVGEKRKSLDLEKVQLVIDHVKKTYPGIGGTEIKVCMAQKLKDLRRRAERNGDVQDHKVELRHTYFDIIDTTCNRNAMDRAYIKHSNKKLLCCTVIAYRLQ</sequence>
<dbReference type="PROSITE" id="PS51457">
    <property type="entry name" value="BEN"/>
    <property type="match status" value="1"/>
</dbReference>
<dbReference type="EMBL" id="JAWDJR010000014">
    <property type="protein sequence ID" value="KAK9963428.1"/>
    <property type="molecule type" value="Genomic_DNA"/>
</dbReference>
<evidence type="ECO:0000313" key="3">
    <source>
        <dbReference type="EMBL" id="KAK9963428.1"/>
    </source>
</evidence>
<dbReference type="Proteomes" id="UP001479290">
    <property type="component" value="Unassembled WGS sequence"/>
</dbReference>
<dbReference type="Gene3D" id="1.10.10.2590">
    <property type="entry name" value="BEN domain"/>
    <property type="match status" value="1"/>
</dbReference>
<keyword evidence="4" id="KW-1185">Reference proteome</keyword>
<reference evidence="3 4" key="1">
    <citation type="submission" date="2024-05" db="EMBL/GenBank/DDBJ databases">
        <title>A high-quality chromosomal-level genome assembly of Topmouth culter (Culter alburnus).</title>
        <authorList>
            <person name="Zhao H."/>
        </authorList>
    </citation>
    <scope>NUCLEOTIDE SEQUENCE [LARGE SCALE GENOMIC DNA]</scope>
    <source>
        <strain evidence="3">CATC2023</strain>
        <tissue evidence="3">Muscle</tissue>
    </source>
</reference>
<dbReference type="AlphaFoldDB" id="A0AAW1ZS20"/>
<organism evidence="3 4">
    <name type="scientific">Culter alburnus</name>
    <name type="common">Topmouth culter</name>
    <dbReference type="NCBI Taxonomy" id="194366"/>
    <lineage>
        <taxon>Eukaryota</taxon>
        <taxon>Metazoa</taxon>
        <taxon>Chordata</taxon>
        <taxon>Craniata</taxon>
        <taxon>Vertebrata</taxon>
        <taxon>Euteleostomi</taxon>
        <taxon>Actinopterygii</taxon>
        <taxon>Neopterygii</taxon>
        <taxon>Teleostei</taxon>
        <taxon>Ostariophysi</taxon>
        <taxon>Cypriniformes</taxon>
        <taxon>Xenocyprididae</taxon>
        <taxon>Xenocypridinae</taxon>
        <taxon>Culter</taxon>
    </lineage>
</organism>
<feature type="region of interest" description="Disordered" evidence="1">
    <location>
        <begin position="85"/>
        <end position="137"/>
    </location>
</feature>
<comment type="caution">
    <text evidence="3">The sequence shown here is derived from an EMBL/GenBank/DDBJ whole genome shotgun (WGS) entry which is preliminary data.</text>
</comment>
<proteinExistence type="predicted"/>
<evidence type="ECO:0000259" key="2">
    <source>
        <dbReference type="PROSITE" id="PS51457"/>
    </source>
</evidence>
<evidence type="ECO:0000313" key="4">
    <source>
        <dbReference type="Proteomes" id="UP001479290"/>
    </source>
</evidence>
<accession>A0AAW1ZS20</accession>
<protein>
    <recommendedName>
        <fullName evidence="2">BEN domain-containing protein</fullName>
    </recommendedName>
</protein>
<feature type="domain" description="BEN" evidence="2">
    <location>
        <begin position="207"/>
        <end position="303"/>
    </location>
</feature>
<dbReference type="Pfam" id="PF10523">
    <property type="entry name" value="BEN"/>
    <property type="match status" value="1"/>
</dbReference>
<name>A0AAW1ZS20_CULAL</name>
<gene>
    <name evidence="3" type="ORF">ABG768_006615</name>
</gene>
<dbReference type="SMART" id="SM01025">
    <property type="entry name" value="BEN"/>
    <property type="match status" value="1"/>
</dbReference>
<dbReference type="GO" id="GO:0003677">
    <property type="term" value="F:DNA binding"/>
    <property type="evidence" value="ECO:0007669"/>
    <property type="project" value="InterPro"/>
</dbReference>